<dbReference type="OrthoDB" id="46564at2759"/>
<evidence type="ECO:0000256" key="1">
    <source>
        <dbReference type="ARBA" id="ARBA00022723"/>
    </source>
</evidence>
<dbReference type="GO" id="GO:0008270">
    <property type="term" value="F:zinc ion binding"/>
    <property type="evidence" value="ECO:0007669"/>
    <property type="project" value="UniProtKB-KW"/>
</dbReference>
<dbReference type="EMBL" id="CAMXCT020002009">
    <property type="protein sequence ID" value="CAL1148290.1"/>
    <property type="molecule type" value="Genomic_DNA"/>
</dbReference>
<dbReference type="EMBL" id="CAMXCT030002009">
    <property type="protein sequence ID" value="CAL4782227.1"/>
    <property type="molecule type" value="Genomic_DNA"/>
</dbReference>
<comment type="caution">
    <text evidence="6">The sequence shown here is derived from an EMBL/GenBank/DDBJ whole genome shotgun (WGS) entry which is preliminary data.</text>
</comment>
<dbReference type="AlphaFoldDB" id="A0A9P1CP13"/>
<evidence type="ECO:0000313" key="8">
    <source>
        <dbReference type="Proteomes" id="UP001152797"/>
    </source>
</evidence>
<evidence type="ECO:0000259" key="5">
    <source>
        <dbReference type="PROSITE" id="PS50865"/>
    </source>
</evidence>
<dbReference type="GO" id="GO:0016301">
    <property type="term" value="F:kinase activity"/>
    <property type="evidence" value="ECO:0007669"/>
    <property type="project" value="UniProtKB-KW"/>
</dbReference>
<dbReference type="InterPro" id="IPR002893">
    <property type="entry name" value="Znf_MYND"/>
</dbReference>
<name>A0A9P1CP13_9DINO</name>
<evidence type="ECO:0000256" key="2">
    <source>
        <dbReference type="ARBA" id="ARBA00022771"/>
    </source>
</evidence>
<dbReference type="Proteomes" id="UP001152797">
    <property type="component" value="Unassembled WGS sequence"/>
</dbReference>
<protein>
    <submittedName>
        <fullName evidence="7">Kinase D-interacting substrate of 220 kDa</fullName>
    </submittedName>
</protein>
<dbReference type="SUPFAM" id="SSF144232">
    <property type="entry name" value="HIT/MYND zinc finger-like"/>
    <property type="match status" value="1"/>
</dbReference>
<gene>
    <name evidence="6" type="ORF">C1SCF055_LOCUS21527</name>
</gene>
<evidence type="ECO:0000313" key="6">
    <source>
        <dbReference type="EMBL" id="CAI3994915.1"/>
    </source>
</evidence>
<keyword evidence="8" id="KW-1185">Reference proteome</keyword>
<dbReference type="EMBL" id="CAMXCT010002009">
    <property type="protein sequence ID" value="CAI3994915.1"/>
    <property type="molecule type" value="Genomic_DNA"/>
</dbReference>
<evidence type="ECO:0000256" key="3">
    <source>
        <dbReference type="ARBA" id="ARBA00022833"/>
    </source>
</evidence>
<keyword evidence="3" id="KW-0862">Zinc</keyword>
<sequence>MWQPSCADFSWASEIRTEERKVILQGLGKNWIRTRTNPGQRISFELVKLCIDCIEGLLLGNLGDIWGPSYIILLRFVQPFPMNVGDHEVRSDALKELEVSMTGNFGKKSELYKVQRESNDKNLGILRAAVSRSYTVEWRPLHQSDTAVASIRDLEAARRGSTTPWKSMRCPTSPLCLRCQWPERRSWFLCLLKKLKMPTRVVKLVLGFARPHRVARAVDLPPCTELRVRWRDPLEQEITPEEQEQESSHGRAGTAICEYYDPASLAMELHAMTMYPIDHFKMLRGGLLHLVGEYQLFWSAVLNFADFRSCAPLEGLYKWGETVPRLEYRRMCQCLQFGLPKMQSRSRFALLMCRELCAEQNDLHTLPCCAYADLEDQTVTDEPMPRWWKDAVHEWDRVFTRMFECNGEPKAIGCYYYCFGGCAAPPDGPEQCPYWHDSLWGAHAYACISCPRICGFCGDFADELRCGACKMRFYCSDVCQREEWKYHKAECRRVR</sequence>
<organism evidence="6">
    <name type="scientific">Cladocopium goreaui</name>
    <dbReference type="NCBI Taxonomy" id="2562237"/>
    <lineage>
        <taxon>Eukaryota</taxon>
        <taxon>Sar</taxon>
        <taxon>Alveolata</taxon>
        <taxon>Dinophyceae</taxon>
        <taxon>Suessiales</taxon>
        <taxon>Symbiodiniaceae</taxon>
        <taxon>Cladocopium</taxon>
    </lineage>
</organism>
<keyword evidence="7" id="KW-0418">Kinase</keyword>
<reference evidence="7 8" key="2">
    <citation type="submission" date="2024-05" db="EMBL/GenBank/DDBJ databases">
        <authorList>
            <person name="Chen Y."/>
            <person name="Shah S."/>
            <person name="Dougan E. K."/>
            <person name="Thang M."/>
            <person name="Chan C."/>
        </authorList>
    </citation>
    <scope>NUCLEOTIDE SEQUENCE [LARGE SCALE GENOMIC DNA]</scope>
</reference>
<accession>A0A9P1CP13</accession>
<keyword evidence="2 4" id="KW-0863">Zinc-finger</keyword>
<dbReference type="PROSITE" id="PS50865">
    <property type="entry name" value="ZF_MYND_2"/>
    <property type="match status" value="1"/>
</dbReference>
<reference evidence="6" key="1">
    <citation type="submission" date="2022-10" db="EMBL/GenBank/DDBJ databases">
        <authorList>
            <person name="Chen Y."/>
            <person name="Dougan E. K."/>
            <person name="Chan C."/>
            <person name="Rhodes N."/>
            <person name="Thang M."/>
        </authorList>
    </citation>
    <scope>NUCLEOTIDE SEQUENCE</scope>
</reference>
<evidence type="ECO:0000256" key="4">
    <source>
        <dbReference type="PROSITE-ProRule" id="PRU00134"/>
    </source>
</evidence>
<feature type="domain" description="MYND-type" evidence="5">
    <location>
        <begin position="454"/>
        <end position="491"/>
    </location>
</feature>
<dbReference type="Gene3D" id="6.10.140.2220">
    <property type="match status" value="1"/>
</dbReference>
<evidence type="ECO:0000313" key="7">
    <source>
        <dbReference type="EMBL" id="CAL4782227.1"/>
    </source>
</evidence>
<dbReference type="Pfam" id="PF01753">
    <property type="entry name" value="zf-MYND"/>
    <property type="match status" value="1"/>
</dbReference>
<keyword evidence="1" id="KW-0479">Metal-binding</keyword>
<keyword evidence="7" id="KW-0808">Transferase</keyword>
<proteinExistence type="predicted"/>